<keyword evidence="2" id="KW-0378">Hydrolase</keyword>
<keyword evidence="3" id="KW-1185">Reference proteome</keyword>
<accession>A0A4Q0PDG1</accession>
<feature type="domain" description="Mannosylglycerate hydrolase MGH1-like glycoside hydrolase" evidence="1">
    <location>
        <begin position="424"/>
        <end position="527"/>
    </location>
</feature>
<dbReference type="AlphaFoldDB" id="A0A4Q0PDG1"/>
<dbReference type="EMBL" id="QOVM01000001">
    <property type="protein sequence ID" value="RXG24741.1"/>
    <property type="molecule type" value="Genomic_DNA"/>
</dbReference>
<dbReference type="OrthoDB" id="9781878at2"/>
<dbReference type="Proteomes" id="UP000289238">
    <property type="component" value="Unassembled WGS sequence"/>
</dbReference>
<dbReference type="PANTHER" id="PTHR10412">
    <property type="entry name" value="MANNOSYL-OLIGOSACCHARIDE GLUCOSIDASE"/>
    <property type="match status" value="1"/>
</dbReference>
<dbReference type="GO" id="GO:0009311">
    <property type="term" value="P:oligosaccharide metabolic process"/>
    <property type="evidence" value="ECO:0007669"/>
    <property type="project" value="InterPro"/>
</dbReference>
<dbReference type="Gene3D" id="1.50.10.10">
    <property type="match status" value="1"/>
</dbReference>
<evidence type="ECO:0000259" key="1">
    <source>
        <dbReference type="Pfam" id="PF22422"/>
    </source>
</evidence>
<dbReference type="RefSeq" id="WP_128756459.1">
    <property type="nucleotide sequence ID" value="NZ_QOVM01000001.1"/>
</dbReference>
<protein>
    <submittedName>
        <fullName evidence="2">Glycosyl hydrolase family 63</fullName>
    </submittedName>
</protein>
<dbReference type="GO" id="GO:0004573">
    <property type="term" value="F:Glc3Man9GlcNAc2 oligosaccharide glucosidase activity"/>
    <property type="evidence" value="ECO:0007669"/>
    <property type="project" value="InterPro"/>
</dbReference>
<organism evidence="2 3">
    <name type="scientific">Leeuwenhoekiella aequorea</name>
    <dbReference type="NCBI Taxonomy" id="283736"/>
    <lineage>
        <taxon>Bacteria</taxon>
        <taxon>Pseudomonadati</taxon>
        <taxon>Bacteroidota</taxon>
        <taxon>Flavobacteriia</taxon>
        <taxon>Flavobacteriales</taxon>
        <taxon>Flavobacteriaceae</taxon>
        <taxon>Leeuwenhoekiella</taxon>
    </lineage>
</organism>
<dbReference type="InterPro" id="IPR054491">
    <property type="entry name" value="MGH1-like_GH"/>
</dbReference>
<dbReference type="InterPro" id="IPR008928">
    <property type="entry name" value="6-hairpin_glycosidase_sf"/>
</dbReference>
<sequence>MVKKNTEEQKRLDAHYSNREDWLHWGPYLSERQWGTVREDYSAEGNAWGYFTHDHARSRVYRWGEDGLAGFTDRYCNICFGLALWNGKDKILKERLYGLTGPEGNHGEDVKELYYYLENTPTHSYMKHLYKYPQKEFPYGELIKLNKNRTRQELEYELLDTGIFKKNEYFDIVTEYAKAGPEDMCIKISVTNRNSRAAELHVLPTLWVRNFWDFREMPFKPSITKTKTRKNPSVHIKHPYTGEYKFYFQKPDHLLFTENETNEEKLYLQPNDHPYKKDFFHNTVVKNDYRLSKKKQEGTKFAPHYKRKLKGGETVVFKLRLTKEEPKDAFDKNFDKVFEDRIRECAEFYDGIKSVENPEAKKIQRQAFAGLLWSKQYYNYEVEQWLKGDPKVSTPPKERRNGRNNNWRTLRNHDIHLMPDAWEYPWYAAWDSAFHCITMAYIDPDFAKKQLLLFTKEWYMAPNGQIPAYEWNFSDVNPPTQAFAALQIFKIERDSAGKSDIDFLKRIFNKLSLNFTWWVNQEDRKQNNVFQGGFLGLDNIGVFDRSSGIPGNAHLEQVDGTSWMALYCLNMLEISIKIALVDSSYEEMCTKYFGHFIFIAEALNKRSEEYEGIWDEKEGFFYDNLVFQDGTSQPIKVRSIVGMMSLVAVLHISQETLDRLPNFKYSVDWFRKYRMKNLKYMVIQEFSDESDLLLALVPKERLEILLQTMFDEKEFLSNQGIRSLSKIHEQTYTINIANISYDIKYEPAESESSMFGGNSNWRGPVWMPFNYLFTTALKEFRDYYGSALELEYPTGSGNIASLETIRKDLMSRLISIFQEDENGDRPVNALHKETYRDPHFKDLILFYEYFHGDNGRGIGASHQTGWTSLVANMIHEIY</sequence>
<dbReference type="SUPFAM" id="SSF48208">
    <property type="entry name" value="Six-hairpin glycosidases"/>
    <property type="match status" value="1"/>
</dbReference>
<gene>
    <name evidence="2" type="ORF">DSM00_536</name>
</gene>
<comment type="caution">
    <text evidence="2">The sequence shown here is derived from an EMBL/GenBank/DDBJ whole genome shotgun (WGS) entry which is preliminary data.</text>
</comment>
<evidence type="ECO:0000313" key="2">
    <source>
        <dbReference type="EMBL" id="RXG24741.1"/>
    </source>
</evidence>
<name>A0A4Q0PDG1_9FLAO</name>
<dbReference type="InterPro" id="IPR004888">
    <property type="entry name" value="Glycoside_hydrolase_63"/>
</dbReference>
<reference evidence="2 3" key="1">
    <citation type="submission" date="2018-07" db="EMBL/GenBank/DDBJ databases">
        <title>Leeuwenhoekiella genomics.</title>
        <authorList>
            <person name="Tahon G."/>
            <person name="Willems A."/>
        </authorList>
    </citation>
    <scope>NUCLEOTIDE SEQUENCE [LARGE SCALE GENOMIC DNA]</scope>
    <source>
        <strain evidence="2 3">LMG 22550</strain>
    </source>
</reference>
<dbReference type="InterPro" id="IPR012341">
    <property type="entry name" value="6hp_glycosidase-like_sf"/>
</dbReference>
<dbReference type="PANTHER" id="PTHR10412:SF10">
    <property type="entry name" value="GLYCOSYL HYDROLASE FAMILY 63 C-TERMINAL DOMAIN-CONTAINING PROTEIN"/>
    <property type="match status" value="1"/>
</dbReference>
<dbReference type="Pfam" id="PF22422">
    <property type="entry name" value="MGH1-like_GH"/>
    <property type="match status" value="1"/>
</dbReference>
<evidence type="ECO:0000313" key="3">
    <source>
        <dbReference type="Proteomes" id="UP000289238"/>
    </source>
</evidence>
<proteinExistence type="predicted"/>